<dbReference type="RefSeq" id="WP_201166416.1">
    <property type="nucleotide sequence ID" value="NZ_JAEPWM010000001.1"/>
</dbReference>
<dbReference type="Proteomes" id="UP000630528">
    <property type="component" value="Unassembled WGS sequence"/>
</dbReference>
<dbReference type="PROSITE" id="PS51257">
    <property type="entry name" value="PROKAR_LIPOPROTEIN"/>
    <property type="match status" value="1"/>
</dbReference>
<proteinExistence type="predicted"/>
<comment type="caution">
    <text evidence="1">The sequence shown here is derived from an EMBL/GenBank/DDBJ whole genome shotgun (WGS) entry which is preliminary data.</text>
</comment>
<gene>
    <name evidence="1" type="ORF">JJB11_03010</name>
</gene>
<evidence type="ECO:0000313" key="1">
    <source>
        <dbReference type="EMBL" id="MBK6005052.1"/>
    </source>
</evidence>
<reference evidence="1" key="2">
    <citation type="submission" date="2021-01" db="EMBL/GenBank/DDBJ databases">
        <authorList>
            <person name="Kang M."/>
        </authorList>
    </citation>
    <scope>NUCLEOTIDE SEQUENCE</scope>
    <source>
        <strain evidence="1">KACC 17527</strain>
    </source>
</reference>
<dbReference type="AlphaFoldDB" id="A0A934TPF1"/>
<dbReference type="EMBL" id="JAEPWM010000001">
    <property type="protein sequence ID" value="MBK6005052.1"/>
    <property type="molecule type" value="Genomic_DNA"/>
</dbReference>
<reference evidence="1" key="1">
    <citation type="journal article" date="2012" name="J. Microbiol. Biotechnol.">
        <title>Ramlibacter ginsenosidimutans sp. nov., with ginsenoside-converting activity.</title>
        <authorList>
            <person name="Wang L."/>
            <person name="An D.S."/>
            <person name="Kim S.G."/>
            <person name="Jin F.X."/>
            <person name="Kim S.C."/>
            <person name="Lee S.T."/>
            <person name="Im W.T."/>
        </authorList>
    </citation>
    <scope>NUCLEOTIDE SEQUENCE</scope>
    <source>
        <strain evidence="1">KACC 17527</strain>
    </source>
</reference>
<sequence length="687" mass="69960">MHFSRKSWGALVAGSVLLIAGCGGGGGSGTTPAPAAAQLVGTAAVGSALGNAPVTITNAAGNSPCQESSITTTPLGSYTCTLKSGETAPFFVVVTDPTGNTPPLVSISTSTPKAGATLTVNATPLTTAIVAQLGGGDALSVVKGRTVDASQLAAITANVVQQLSQVLAAIGAPANYDPFSTSITAATAGNTGNTADMVLDVVKVVSDPATGQLALSTVDNPTPVLLATATSAGGTVSAPDPAVSTLSQGTQIAARAFTDCFALPTAQRVLHTTARAQSDGGPEVDQVGAACENLAADTSNAAGVDYLHNGYYAGQHFYNLLTADRMTGATFSVPEIVAFYPKSTTATAPSPAAYDRAVLNIRYVDSAGNPGNVITMAAKLPGTSSATRSTEWWLVGNQQPVDASVQMVVRRIEQMNPANTTKFSNFVTGFLLNVNNKGPGSIDSTQGAMSMARISGPGLPGNGAAGTGLVFAVSTNPDLPALDLFNKTGSLTTGTLCGNGSTSNCPLVWIGRTKGLTGTDATTLATNPNAMLWAQPADGFDVSKFVKGAQYKLELFYGTSTSPKYTMTKTLLTDFVAPTSLVNLPWNTLGPKSLAALDPNGSLAGAQTSLPLDWVQNPSAQQVTNVAAVFDAFGSYGPSQPVDPGATSTVLNATVPAFTLTNPPSRTLKFNYRMTDGSIKSTVYQYN</sequence>
<keyword evidence="2" id="KW-1185">Reference proteome</keyword>
<name>A0A934TPF1_9BURK</name>
<evidence type="ECO:0000313" key="2">
    <source>
        <dbReference type="Proteomes" id="UP000630528"/>
    </source>
</evidence>
<protein>
    <recommendedName>
        <fullName evidence="3">Cell wall anchor protein</fullName>
    </recommendedName>
</protein>
<accession>A0A934TPF1</accession>
<organism evidence="1 2">
    <name type="scientific">Ramlibacter ginsenosidimutans</name>
    <dbReference type="NCBI Taxonomy" id="502333"/>
    <lineage>
        <taxon>Bacteria</taxon>
        <taxon>Pseudomonadati</taxon>
        <taxon>Pseudomonadota</taxon>
        <taxon>Betaproteobacteria</taxon>
        <taxon>Burkholderiales</taxon>
        <taxon>Comamonadaceae</taxon>
        <taxon>Ramlibacter</taxon>
    </lineage>
</organism>
<evidence type="ECO:0008006" key="3">
    <source>
        <dbReference type="Google" id="ProtNLM"/>
    </source>
</evidence>